<evidence type="ECO:0000313" key="8">
    <source>
        <dbReference type="Proteomes" id="UP001183388"/>
    </source>
</evidence>
<evidence type="ECO:0000259" key="6">
    <source>
        <dbReference type="PROSITE" id="PS50926"/>
    </source>
</evidence>
<evidence type="ECO:0000256" key="2">
    <source>
        <dbReference type="ARBA" id="ARBA00022679"/>
    </source>
</evidence>
<dbReference type="PROSITE" id="PS51687">
    <property type="entry name" value="SAM_MT_RNA_M5U"/>
    <property type="match status" value="1"/>
</dbReference>
<dbReference type="Gene3D" id="3.40.50.150">
    <property type="entry name" value="Vaccinia Virus protein VP39"/>
    <property type="match status" value="1"/>
</dbReference>
<dbReference type="Gene3D" id="2.40.50.1070">
    <property type="match status" value="1"/>
</dbReference>
<keyword evidence="8" id="KW-1185">Reference proteome</keyword>
<evidence type="ECO:0000256" key="4">
    <source>
        <dbReference type="PROSITE-ProRule" id="PRU01024"/>
    </source>
</evidence>
<dbReference type="SUPFAM" id="SSF53335">
    <property type="entry name" value="S-adenosyl-L-methionine-dependent methyltransferases"/>
    <property type="match status" value="1"/>
</dbReference>
<gene>
    <name evidence="7" type="ORF">RM780_01670</name>
</gene>
<dbReference type="InterPro" id="IPR029063">
    <property type="entry name" value="SAM-dependent_MTases_sf"/>
</dbReference>
<accession>A0ABU2L293</accession>
<reference evidence="8" key="1">
    <citation type="submission" date="2023-07" db="EMBL/GenBank/DDBJ databases">
        <title>30 novel species of actinomycetes from the DSMZ collection.</title>
        <authorList>
            <person name="Nouioui I."/>
        </authorList>
    </citation>
    <scope>NUCLEOTIDE SEQUENCE [LARGE SCALE GENOMIC DNA]</scope>
    <source>
        <strain evidence="8">DSM 44917</strain>
    </source>
</reference>
<dbReference type="InterPro" id="IPR030391">
    <property type="entry name" value="MeTrfase_TrmA_CS"/>
</dbReference>
<keyword evidence="3 4" id="KW-0949">S-adenosyl-L-methionine</keyword>
<feature type="binding site" evidence="4">
    <location>
        <position position="340"/>
    </location>
    <ligand>
        <name>S-adenosyl-L-methionine</name>
        <dbReference type="ChEBI" id="CHEBI:59789"/>
    </ligand>
</feature>
<feature type="active site" description="Nucleophile" evidence="4">
    <location>
        <position position="411"/>
    </location>
</feature>
<dbReference type="RefSeq" id="WP_311628584.1">
    <property type="nucleotide sequence ID" value="NZ_JAVREN010000002.1"/>
</dbReference>
<evidence type="ECO:0000313" key="7">
    <source>
        <dbReference type="EMBL" id="MDT0305672.1"/>
    </source>
</evidence>
<evidence type="ECO:0000256" key="1">
    <source>
        <dbReference type="ARBA" id="ARBA00022603"/>
    </source>
</evidence>
<keyword evidence="2 4" id="KW-0808">Transferase</keyword>
<keyword evidence="1 4" id="KW-0489">Methyltransferase</keyword>
<protein>
    <submittedName>
        <fullName evidence="7">TRAM domain-containing protein</fullName>
    </submittedName>
</protein>
<dbReference type="Pfam" id="PF05958">
    <property type="entry name" value="tRNA_U5-meth_tr"/>
    <property type="match status" value="1"/>
</dbReference>
<dbReference type="InterPro" id="IPR012340">
    <property type="entry name" value="NA-bd_OB-fold"/>
</dbReference>
<dbReference type="InterPro" id="IPR010280">
    <property type="entry name" value="U5_MeTrfase_fam"/>
</dbReference>
<feature type="binding site" evidence="4">
    <location>
        <position position="316"/>
    </location>
    <ligand>
        <name>S-adenosyl-L-methionine</name>
        <dbReference type="ChEBI" id="CHEBI:59789"/>
    </ligand>
</feature>
<dbReference type="PANTHER" id="PTHR11061:SF30">
    <property type="entry name" value="TRNA (URACIL(54)-C(5))-METHYLTRANSFERASE"/>
    <property type="match status" value="1"/>
</dbReference>
<dbReference type="InterPro" id="IPR002792">
    <property type="entry name" value="TRAM_dom"/>
</dbReference>
<organism evidence="7 8">
    <name type="scientific">Streptomyces boetiae</name>
    <dbReference type="NCBI Taxonomy" id="3075541"/>
    <lineage>
        <taxon>Bacteria</taxon>
        <taxon>Bacillati</taxon>
        <taxon>Actinomycetota</taxon>
        <taxon>Actinomycetes</taxon>
        <taxon>Kitasatosporales</taxon>
        <taxon>Streptomycetaceae</taxon>
        <taxon>Streptomyces</taxon>
    </lineage>
</organism>
<feature type="binding site" evidence="4">
    <location>
        <position position="287"/>
    </location>
    <ligand>
        <name>S-adenosyl-L-methionine</name>
        <dbReference type="ChEBI" id="CHEBI:59789"/>
    </ligand>
</feature>
<proteinExistence type="inferred from homology"/>
<dbReference type="PROSITE" id="PS01231">
    <property type="entry name" value="TRMA_2"/>
    <property type="match status" value="1"/>
</dbReference>
<name>A0ABU2L293_9ACTN</name>
<sequence>MATEDLPAADEGTATPAPKAASLVGQEYEVEVGPVAHGGHCVARTGEGRVLFVRHALPGERVVARVTEGREDSRFLRADAVRVLEAARDRIPAPCPFSGPGKCGGCDWQHVRPGAQRRLKGEVLTEQLRALASLTPEEAGWDGTVEPVPGDKVPAGEVPAWRTRVQYAVDERGRAGLRRHRSHEVEPVDRCLIAAEGITELGIERRSWPGIADVQAVAATGSHDRMVVITPRPGERLPLVELDRPVSVLRAEDGRRGVQVHRVHGRDFVRERADGRTWRVGGGGFWQVHREAAGLLVDAVMRGLTPRKGETALDLYCGVGLFAGALADRMGERGAVLGIESSARAVRDARHNLADFPRVRVEQGTVAKVLPRTGITTADLVVLDPPRAGAGREVVEQVAALGPRRIAYVACDPAALSRDLSHFRAAGYVPRFLRAFDLFPMTHHLECVAILQPAAQAGARAGDGGD</sequence>
<dbReference type="SUPFAM" id="SSF50249">
    <property type="entry name" value="Nucleic acid-binding proteins"/>
    <property type="match status" value="1"/>
</dbReference>
<feature type="region of interest" description="Disordered" evidence="5">
    <location>
        <begin position="1"/>
        <end position="20"/>
    </location>
</feature>
<evidence type="ECO:0000256" key="5">
    <source>
        <dbReference type="SAM" id="MobiDB-lite"/>
    </source>
</evidence>
<dbReference type="PROSITE" id="PS50926">
    <property type="entry name" value="TRAM"/>
    <property type="match status" value="1"/>
</dbReference>
<dbReference type="Pfam" id="PF01938">
    <property type="entry name" value="TRAM"/>
    <property type="match status" value="1"/>
</dbReference>
<dbReference type="EMBL" id="JAVREN010000002">
    <property type="protein sequence ID" value="MDT0305672.1"/>
    <property type="molecule type" value="Genomic_DNA"/>
</dbReference>
<evidence type="ECO:0000256" key="3">
    <source>
        <dbReference type="ARBA" id="ARBA00022691"/>
    </source>
</evidence>
<comment type="caution">
    <text evidence="7">The sequence shown here is derived from an EMBL/GenBank/DDBJ whole genome shotgun (WGS) entry which is preliminary data.</text>
</comment>
<dbReference type="PANTHER" id="PTHR11061">
    <property type="entry name" value="RNA M5U METHYLTRANSFERASE"/>
    <property type="match status" value="1"/>
</dbReference>
<comment type="similarity">
    <text evidence="4">Belongs to the class I-like SAM-binding methyltransferase superfamily. RNA M5U methyltransferase family.</text>
</comment>
<dbReference type="Proteomes" id="UP001183388">
    <property type="component" value="Unassembled WGS sequence"/>
</dbReference>
<dbReference type="CDD" id="cd02440">
    <property type="entry name" value="AdoMet_MTases"/>
    <property type="match status" value="1"/>
</dbReference>
<dbReference type="Gene3D" id="2.40.50.140">
    <property type="entry name" value="Nucleic acid-binding proteins"/>
    <property type="match status" value="1"/>
</dbReference>
<feature type="binding site" evidence="4">
    <location>
        <position position="384"/>
    </location>
    <ligand>
        <name>S-adenosyl-L-methionine</name>
        <dbReference type="ChEBI" id="CHEBI:59789"/>
    </ligand>
</feature>
<feature type="domain" description="TRAM" evidence="6">
    <location>
        <begin position="21"/>
        <end position="82"/>
    </location>
</feature>